<keyword evidence="2" id="KW-1185">Reference proteome</keyword>
<comment type="caution">
    <text evidence="1">The sequence shown here is derived from an EMBL/GenBank/DDBJ whole genome shotgun (WGS) entry which is preliminary data.</text>
</comment>
<reference evidence="1 2" key="1">
    <citation type="submission" date="2021-06" db="EMBL/GenBank/DDBJ databases">
        <title>Caerostris extrusa draft genome.</title>
        <authorList>
            <person name="Kono N."/>
            <person name="Arakawa K."/>
        </authorList>
    </citation>
    <scope>NUCLEOTIDE SEQUENCE [LARGE SCALE GENOMIC DNA]</scope>
</reference>
<proteinExistence type="predicted"/>
<dbReference type="EMBL" id="BPLR01021718">
    <property type="protein sequence ID" value="GIX92793.1"/>
    <property type="molecule type" value="Genomic_DNA"/>
</dbReference>
<evidence type="ECO:0000313" key="2">
    <source>
        <dbReference type="Proteomes" id="UP001054945"/>
    </source>
</evidence>
<accession>A0AAV4P9W5</accession>
<organism evidence="1 2">
    <name type="scientific">Caerostris extrusa</name>
    <name type="common">Bark spider</name>
    <name type="synonym">Caerostris bankana</name>
    <dbReference type="NCBI Taxonomy" id="172846"/>
    <lineage>
        <taxon>Eukaryota</taxon>
        <taxon>Metazoa</taxon>
        <taxon>Ecdysozoa</taxon>
        <taxon>Arthropoda</taxon>
        <taxon>Chelicerata</taxon>
        <taxon>Arachnida</taxon>
        <taxon>Araneae</taxon>
        <taxon>Araneomorphae</taxon>
        <taxon>Entelegynae</taxon>
        <taxon>Araneoidea</taxon>
        <taxon>Araneidae</taxon>
        <taxon>Caerostris</taxon>
    </lineage>
</organism>
<dbReference type="Proteomes" id="UP001054945">
    <property type="component" value="Unassembled WGS sequence"/>
</dbReference>
<evidence type="ECO:0000313" key="1">
    <source>
        <dbReference type="EMBL" id="GIX92793.1"/>
    </source>
</evidence>
<gene>
    <name evidence="1" type="ORF">CEXT_462161</name>
</gene>
<name>A0AAV4P9W5_CAEEX</name>
<protein>
    <submittedName>
        <fullName evidence="1">Uncharacterized protein</fullName>
    </submittedName>
</protein>
<dbReference type="AlphaFoldDB" id="A0AAV4P9W5"/>
<sequence>MVSFTNSDVCLPHQSLTSWPTDQQHGILHLILMSVFLTSHWRVGVADGRALIMFLSKHNSRKEDDAWGKILKACF</sequence>